<organism evidence="1 2">
    <name type="scientific">Eumeta variegata</name>
    <name type="common">Bagworm moth</name>
    <name type="synonym">Eumeta japonica</name>
    <dbReference type="NCBI Taxonomy" id="151549"/>
    <lineage>
        <taxon>Eukaryota</taxon>
        <taxon>Metazoa</taxon>
        <taxon>Ecdysozoa</taxon>
        <taxon>Arthropoda</taxon>
        <taxon>Hexapoda</taxon>
        <taxon>Insecta</taxon>
        <taxon>Pterygota</taxon>
        <taxon>Neoptera</taxon>
        <taxon>Endopterygota</taxon>
        <taxon>Lepidoptera</taxon>
        <taxon>Glossata</taxon>
        <taxon>Ditrysia</taxon>
        <taxon>Tineoidea</taxon>
        <taxon>Psychidae</taxon>
        <taxon>Oiketicinae</taxon>
        <taxon>Eumeta</taxon>
    </lineage>
</organism>
<reference evidence="1 2" key="1">
    <citation type="journal article" date="2019" name="Commun. Biol.">
        <title>The bagworm genome reveals a unique fibroin gene that provides high tensile strength.</title>
        <authorList>
            <person name="Kono N."/>
            <person name="Nakamura H."/>
            <person name="Ohtoshi R."/>
            <person name="Tomita M."/>
            <person name="Numata K."/>
            <person name="Arakawa K."/>
        </authorList>
    </citation>
    <scope>NUCLEOTIDE SEQUENCE [LARGE SCALE GENOMIC DNA]</scope>
</reference>
<evidence type="ECO:0000313" key="1">
    <source>
        <dbReference type="EMBL" id="GBP75043.1"/>
    </source>
</evidence>
<proteinExistence type="predicted"/>
<comment type="caution">
    <text evidence="1">The sequence shown here is derived from an EMBL/GenBank/DDBJ whole genome shotgun (WGS) entry which is preliminary data.</text>
</comment>
<accession>A0A4C1YID8</accession>
<sequence>MHADALPGLRAASARPRSEREAITETVVDVLDLCTGETVLHFMSAAALSAPGAPIAAHIAFALIEPRALFTTRSTYAIVRPLASARFACVRLNGKTSKSNVLCLFIRGTLISAFDPTALKPKAGGSTQALCGGVTVKAGYPVSLSYTKTFSPLSPRLDL</sequence>
<name>A0A4C1YID8_EUMVA</name>
<dbReference type="AlphaFoldDB" id="A0A4C1YID8"/>
<gene>
    <name evidence="1" type="ORF">EVAR_21807_1</name>
</gene>
<dbReference type="Proteomes" id="UP000299102">
    <property type="component" value="Unassembled WGS sequence"/>
</dbReference>
<evidence type="ECO:0000313" key="2">
    <source>
        <dbReference type="Proteomes" id="UP000299102"/>
    </source>
</evidence>
<dbReference type="EMBL" id="BGZK01001233">
    <property type="protein sequence ID" value="GBP75043.1"/>
    <property type="molecule type" value="Genomic_DNA"/>
</dbReference>
<keyword evidence="2" id="KW-1185">Reference proteome</keyword>
<protein>
    <submittedName>
        <fullName evidence="1">Uncharacterized protein</fullName>
    </submittedName>
</protein>